<proteinExistence type="predicted"/>
<dbReference type="EMBL" id="JBHIRY010000050">
    <property type="protein sequence ID" value="MFB5763917.1"/>
    <property type="molecule type" value="Genomic_DNA"/>
</dbReference>
<accession>A0ABV5CC71</accession>
<sequence length="64" mass="7720">MKEHKEDEEMPVTEIKPIRPTKTVFKNEQAAQKFENYASQVKKTESVGMNRMREMMQNFKEKRK</sequence>
<comment type="caution">
    <text evidence="1">The sequence shown here is derived from an EMBL/GenBank/DDBJ whole genome shotgun (WGS) entry which is preliminary data.</text>
</comment>
<evidence type="ECO:0008006" key="3">
    <source>
        <dbReference type="Google" id="ProtNLM"/>
    </source>
</evidence>
<reference evidence="1 2" key="1">
    <citation type="submission" date="2024-09" db="EMBL/GenBank/DDBJ databases">
        <title>Paenibacillus zeirhizospherea sp. nov., isolated from surface of the maize (Zea mays) roots in a horticulture field, Hungary.</title>
        <authorList>
            <person name="Marton D."/>
            <person name="Farkas M."/>
            <person name="Bedics A."/>
            <person name="Toth E."/>
            <person name="Tancsics A."/>
            <person name="Boka K."/>
            <person name="Marati G."/>
            <person name="Kriszt B."/>
            <person name="Cserhati M."/>
        </authorList>
    </citation>
    <scope>NUCLEOTIDE SEQUENCE [LARGE SCALE GENOMIC DNA]</scope>
    <source>
        <strain evidence="1 2">JCM 18446</strain>
    </source>
</reference>
<protein>
    <recommendedName>
        <fullName evidence="3">YfhD family protein</fullName>
    </recommendedName>
</protein>
<dbReference type="Proteomes" id="UP001580430">
    <property type="component" value="Unassembled WGS sequence"/>
</dbReference>
<dbReference type="RefSeq" id="WP_375522919.1">
    <property type="nucleotide sequence ID" value="NZ_JBHIRY010000050.1"/>
</dbReference>
<organism evidence="1 2">
    <name type="scientific">Paenibacillus medicaginis</name>
    <dbReference type="NCBI Taxonomy" id="1470560"/>
    <lineage>
        <taxon>Bacteria</taxon>
        <taxon>Bacillati</taxon>
        <taxon>Bacillota</taxon>
        <taxon>Bacilli</taxon>
        <taxon>Bacillales</taxon>
        <taxon>Paenibacillaceae</taxon>
        <taxon>Paenibacillus</taxon>
    </lineage>
</organism>
<evidence type="ECO:0000313" key="1">
    <source>
        <dbReference type="EMBL" id="MFB5763917.1"/>
    </source>
</evidence>
<keyword evidence="2" id="KW-1185">Reference proteome</keyword>
<gene>
    <name evidence="1" type="ORF">ACE5LO_26510</name>
</gene>
<evidence type="ECO:0000313" key="2">
    <source>
        <dbReference type="Proteomes" id="UP001580430"/>
    </source>
</evidence>
<name>A0ABV5CC71_9BACL</name>